<sequence length="53" mass="6316">MLWQLQKEKPQMLRTVELIGSHPQFLTLRVLAENKISLMDNLMLVDILYSFLR</sequence>
<dbReference type="OrthoDB" id="385235at2759"/>
<organism evidence="1">
    <name type="scientific">Tetraodon nigroviridis</name>
    <name type="common">Spotted green pufferfish</name>
    <name type="synonym">Chelonodon nigroviridis</name>
    <dbReference type="NCBI Taxonomy" id="99883"/>
    <lineage>
        <taxon>Eukaryota</taxon>
        <taxon>Metazoa</taxon>
        <taxon>Chordata</taxon>
        <taxon>Craniata</taxon>
        <taxon>Vertebrata</taxon>
        <taxon>Euteleostomi</taxon>
        <taxon>Actinopterygii</taxon>
        <taxon>Neopterygii</taxon>
        <taxon>Teleostei</taxon>
        <taxon>Neoteleostei</taxon>
        <taxon>Acanthomorphata</taxon>
        <taxon>Eupercaria</taxon>
        <taxon>Tetraodontiformes</taxon>
        <taxon>Tetradontoidea</taxon>
        <taxon>Tetraodontidae</taxon>
        <taxon>Tetraodon</taxon>
    </lineage>
</organism>
<reference evidence="1" key="2">
    <citation type="submission" date="2004-02" db="EMBL/GenBank/DDBJ databases">
        <authorList>
            <consortium name="Genoscope"/>
            <consortium name="Whitehead Institute Centre for Genome Research"/>
        </authorList>
    </citation>
    <scope>NUCLEOTIDE SEQUENCE</scope>
</reference>
<dbReference type="KEGG" id="tng:GSTEN00031405G001"/>
<dbReference type="EMBL" id="CAAE01015010">
    <property type="protein sequence ID" value="CAG09933.1"/>
    <property type="molecule type" value="Genomic_DNA"/>
</dbReference>
<reference evidence="1" key="1">
    <citation type="journal article" date="2004" name="Nature">
        <title>Genome duplication in the teleost fish Tetraodon nigroviridis reveals the early vertebrate proto-karyotype.</title>
        <authorList>
            <person name="Jaillon O."/>
            <person name="Aury J.-M."/>
            <person name="Brunet F."/>
            <person name="Petit J.-L."/>
            <person name="Stange-Thomann N."/>
            <person name="Mauceli E."/>
            <person name="Bouneau L."/>
            <person name="Fischer C."/>
            <person name="Ozouf-Costaz C."/>
            <person name="Bernot A."/>
            <person name="Nicaud S."/>
            <person name="Jaffe D."/>
            <person name="Fisher S."/>
            <person name="Lutfalla G."/>
            <person name="Dossat C."/>
            <person name="Segurens B."/>
            <person name="Dasilva C."/>
            <person name="Salanoubat M."/>
            <person name="Levy M."/>
            <person name="Boudet N."/>
            <person name="Castellano S."/>
            <person name="Anthouard V."/>
            <person name="Jubin C."/>
            <person name="Castelli V."/>
            <person name="Katinka M."/>
            <person name="Vacherie B."/>
            <person name="Biemont C."/>
            <person name="Skalli Z."/>
            <person name="Cattolico L."/>
            <person name="Poulain J."/>
            <person name="De Berardinis V."/>
            <person name="Cruaud C."/>
            <person name="Duprat S."/>
            <person name="Brottier P."/>
            <person name="Coutanceau J.-P."/>
            <person name="Gouzy J."/>
            <person name="Parra G."/>
            <person name="Lardier G."/>
            <person name="Chapple C."/>
            <person name="McKernan K.J."/>
            <person name="McEwan P."/>
            <person name="Bosak S."/>
            <person name="Kellis M."/>
            <person name="Volff J.-N."/>
            <person name="Guigo R."/>
            <person name="Zody M.C."/>
            <person name="Mesirov J."/>
            <person name="Lindblad-Toh K."/>
            <person name="Birren B."/>
            <person name="Nusbaum C."/>
            <person name="Kahn D."/>
            <person name="Robinson-Rechavi M."/>
            <person name="Laudet V."/>
            <person name="Schachter V."/>
            <person name="Quetier F."/>
            <person name="Saurin W."/>
            <person name="Scarpelli C."/>
            <person name="Wincker P."/>
            <person name="Lander E.S."/>
            <person name="Weissenbach J."/>
            <person name="Roest Crollius H."/>
        </authorList>
    </citation>
    <scope>NUCLEOTIDE SEQUENCE [LARGE SCALE GENOMIC DNA]</scope>
</reference>
<protein>
    <submittedName>
        <fullName evidence="1">(spotted green pufferfish) hypothetical protein</fullName>
    </submittedName>
</protein>
<gene>
    <name evidence="1" type="ORF">GSTENG00031405001</name>
</gene>
<name>Q4RNU9_TETNG</name>
<comment type="caution">
    <text evidence="1">The sequence shown here is derived from an EMBL/GenBank/DDBJ whole genome shotgun (WGS) entry which is preliminary data.</text>
</comment>
<dbReference type="HOGENOM" id="CLU_017819_0_0_1"/>
<proteinExistence type="predicted"/>
<evidence type="ECO:0000313" key="1">
    <source>
        <dbReference type="EMBL" id="CAG09933.1"/>
    </source>
</evidence>
<accession>Q4RNU9</accession>
<dbReference type="AlphaFoldDB" id="Q4RNU9"/>